<feature type="signal peptide" evidence="4">
    <location>
        <begin position="1"/>
        <end position="25"/>
    </location>
</feature>
<dbReference type="CDD" id="cd00995">
    <property type="entry name" value="PBP2_NikA_DppA_OppA_like"/>
    <property type="match status" value="1"/>
</dbReference>
<evidence type="ECO:0000256" key="3">
    <source>
        <dbReference type="ARBA" id="ARBA00022729"/>
    </source>
</evidence>
<proteinExistence type="inferred from homology"/>
<dbReference type="PROSITE" id="PS51257">
    <property type="entry name" value="PROKAR_LIPOPROTEIN"/>
    <property type="match status" value="1"/>
</dbReference>
<dbReference type="Proteomes" id="UP000192731">
    <property type="component" value="Unassembled WGS sequence"/>
</dbReference>
<accession>A0A1W1ULJ1</accession>
<dbReference type="GO" id="GO:0042597">
    <property type="term" value="C:periplasmic space"/>
    <property type="evidence" value="ECO:0007669"/>
    <property type="project" value="UniProtKB-ARBA"/>
</dbReference>
<dbReference type="OrthoDB" id="137511at2"/>
<dbReference type="GO" id="GO:0015833">
    <property type="term" value="P:peptide transport"/>
    <property type="evidence" value="ECO:0007669"/>
    <property type="project" value="TreeGrafter"/>
</dbReference>
<evidence type="ECO:0000313" key="7">
    <source>
        <dbReference type="Proteomes" id="UP000192731"/>
    </source>
</evidence>
<dbReference type="InterPro" id="IPR000914">
    <property type="entry name" value="SBP_5_dom"/>
</dbReference>
<dbReference type="PANTHER" id="PTHR30290">
    <property type="entry name" value="PERIPLASMIC BINDING COMPONENT OF ABC TRANSPORTER"/>
    <property type="match status" value="1"/>
</dbReference>
<dbReference type="Gene3D" id="3.90.76.10">
    <property type="entry name" value="Dipeptide-binding Protein, Domain 1"/>
    <property type="match status" value="1"/>
</dbReference>
<reference evidence="6 7" key="1">
    <citation type="submission" date="2017-04" db="EMBL/GenBank/DDBJ databases">
        <authorList>
            <person name="Afonso C.L."/>
            <person name="Miller P.J."/>
            <person name="Scott M.A."/>
            <person name="Spackman E."/>
            <person name="Goraichik I."/>
            <person name="Dimitrov K.M."/>
            <person name="Suarez D.L."/>
            <person name="Swayne D.E."/>
        </authorList>
    </citation>
    <scope>NUCLEOTIDE SEQUENCE [LARGE SCALE GENOMIC DNA]</scope>
    <source>
        <strain evidence="6 7">DSM 11270</strain>
    </source>
</reference>
<dbReference type="STRING" id="656914.SAMN00017405_2154"/>
<feature type="domain" description="Solute-binding protein family 5" evidence="5">
    <location>
        <begin position="92"/>
        <end position="443"/>
    </location>
</feature>
<protein>
    <submittedName>
        <fullName evidence="6">Peptide/nickel transport system substrate-binding protein</fullName>
    </submittedName>
</protein>
<dbReference type="EMBL" id="FWWT01000007">
    <property type="protein sequence ID" value="SMB81604.1"/>
    <property type="molecule type" value="Genomic_DNA"/>
</dbReference>
<dbReference type="RefSeq" id="WP_084052111.1">
    <property type="nucleotide sequence ID" value="NZ_FWWT01000007.1"/>
</dbReference>
<sequence>MKRKSLNYLLVICLMLAVMITGCGKKDDNAGQDANLEPMDGGSLTVGLDQVPKTLDPAQYTGTYESSVMNSIFDTLVTYTDDQQSIVGSIGKDGWKVSEDMLEYTFTLRDDVYFHPGKFVKERKVTPEDVKFSLERSANESALGRLSDLKEAIVVDENTVKLVLKSPNAAFLARLTDPGNAIIPKEEVEGLGDDFGQNPIGTGPFIFSTWAKDDNVTLVKNEKYWAKKPHLDKLVFKFIPDQAMMSNALISGDIDISVAVAGPDKQKLEADSNINIQTMPGMNVYFAGMDMKKGPTADIRVRKAISYALDVDAAVKNIFQFGGATRAYLPLPSKSWGYDASLEKLAIQKPDIEKAKALLKEAGYENGFETTIVTPNKPFRVKWAQIMQTQLKEVGIDAEIEKLEWGSYSNKVAKGEAPIYLLAWTWYPDPDFFLYQLFHKDQIGYLGNGQGFDNEEVTKLIEDAKGKTVDQAERKALYKEVIEKAVAEVPHVEGFHKDNINGVRSRVHDYNICPDDQVRIVTQERNVWVEQ</sequence>
<keyword evidence="7" id="KW-1185">Reference proteome</keyword>
<evidence type="ECO:0000256" key="4">
    <source>
        <dbReference type="SAM" id="SignalP"/>
    </source>
</evidence>
<dbReference type="PIRSF" id="PIRSF002741">
    <property type="entry name" value="MppA"/>
    <property type="match status" value="1"/>
</dbReference>
<keyword evidence="2" id="KW-0813">Transport</keyword>
<dbReference type="Pfam" id="PF00496">
    <property type="entry name" value="SBP_bac_5"/>
    <property type="match status" value="1"/>
</dbReference>
<gene>
    <name evidence="6" type="ORF">SAMN00017405_2154</name>
</gene>
<dbReference type="SUPFAM" id="SSF53850">
    <property type="entry name" value="Periplasmic binding protein-like II"/>
    <property type="match status" value="1"/>
</dbReference>
<organism evidence="6 7">
    <name type="scientific">Desulfonispora thiosulfatigenes DSM 11270</name>
    <dbReference type="NCBI Taxonomy" id="656914"/>
    <lineage>
        <taxon>Bacteria</taxon>
        <taxon>Bacillati</taxon>
        <taxon>Bacillota</taxon>
        <taxon>Clostridia</taxon>
        <taxon>Eubacteriales</taxon>
        <taxon>Peptococcaceae</taxon>
        <taxon>Desulfonispora</taxon>
    </lineage>
</organism>
<dbReference type="AlphaFoldDB" id="A0A1W1ULJ1"/>
<dbReference type="InterPro" id="IPR039424">
    <property type="entry name" value="SBP_5"/>
</dbReference>
<evidence type="ECO:0000259" key="5">
    <source>
        <dbReference type="Pfam" id="PF00496"/>
    </source>
</evidence>
<comment type="similarity">
    <text evidence="1">Belongs to the bacterial solute-binding protein 5 family.</text>
</comment>
<name>A0A1W1ULJ1_DESTI</name>
<dbReference type="Gene3D" id="3.40.190.10">
    <property type="entry name" value="Periplasmic binding protein-like II"/>
    <property type="match status" value="1"/>
</dbReference>
<dbReference type="InterPro" id="IPR030678">
    <property type="entry name" value="Peptide/Ni-bd"/>
</dbReference>
<evidence type="ECO:0000256" key="1">
    <source>
        <dbReference type="ARBA" id="ARBA00005695"/>
    </source>
</evidence>
<feature type="chain" id="PRO_5038499918" evidence="4">
    <location>
        <begin position="26"/>
        <end position="531"/>
    </location>
</feature>
<keyword evidence="3 4" id="KW-0732">Signal</keyword>
<dbReference type="GO" id="GO:0043190">
    <property type="term" value="C:ATP-binding cassette (ABC) transporter complex"/>
    <property type="evidence" value="ECO:0007669"/>
    <property type="project" value="InterPro"/>
</dbReference>
<dbReference type="GO" id="GO:1904680">
    <property type="term" value="F:peptide transmembrane transporter activity"/>
    <property type="evidence" value="ECO:0007669"/>
    <property type="project" value="TreeGrafter"/>
</dbReference>
<evidence type="ECO:0000256" key="2">
    <source>
        <dbReference type="ARBA" id="ARBA00022448"/>
    </source>
</evidence>
<evidence type="ECO:0000313" key="6">
    <source>
        <dbReference type="EMBL" id="SMB81604.1"/>
    </source>
</evidence>
<dbReference type="Gene3D" id="3.10.105.10">
    <property type="entry name" value="Dipeptide-binding Protein, Domain 3"/>
    <property type="match status" value="1"/>
</dbReference>
<dbReference type="PANTHER" id="PTHR30290:SF9">
    <property type="entry name" value="OLIGOPEPTIDE-BINDING PROTEIN APPA"/>
    <property type="match status" value="1"/>
</dbReference>